<dbReference type="AlphaFoldDB" id="A0AAP5H707"/>
<reference evidence="1" key="1">
    <citation type="submission" date="2023-07" db="EMBL/GenBank/DDBJ databases">
        <title>Sorghum-associated microbial communities from plants grown in Nebraska, USA.</title>
        <authorList>
            <person name="Schachtman D."/>
        </authorList>
    </citation>
    <scope>NUCLEOTIDE SEQUENCE</scope>
    <source>
        <strain evidence="1">BE80</strain>
    </source>
</reference>
<gene>
    <name evidence="1" type="ORF">J2W91_003512</name>
</gene>
<comment type="caution">
    <text evidence="1">The sequence shown here is derived from an EMBL/GenBank/DDBJ whole genome shotgun (WGS) entry which is preliminary data.</text>
</comment>
<dbReference type="Proteomes" id="UP001254832">
    <property type="component" value="Unassembled WGS sequence"/>
</dbReference>
<name>A0AAP5H707_PAEAM</name>
<evidence type="ECO:0000313" key="1">
    <source>
        <dbReference type="EMBL" id="MDR6725026.1"/>
    </source>
</evidence>
<protein>
    <submittedName>
        <fullName evidence="1">Uncharacterized protein</fullName>
    </submittedName>
</protein>
<sequence>MKELYKQDFDNLPPEEKAAWRYDHYYRTRLAIDKYFTSYGLGVAMVIGMMERAKEADIRYVTMINIIDAKLSQPFSSELSEIESLFADLFREVLRPLTEEQKG</sequence>
<dbReference type="EMBL" id="JAVDTR010000009">
    <property type="protein sequence ID" value="MDR6725026.1"/>
    <property type="molecule type" value="Genomic_DNA"/>
</dbReference>
<proteinExistence type="predicted"/>
<organism evidence="1 2">
    <name type="scientific">Paenibacillus amylolyticus</name>
    <dbReference type="NCBI Taxonomy" id="1451"/>
    <lineage>
        <taxon>Bacteria</taxon>
        <taxon>Bacillati</taxon>
        <taxon>Bacillota</taxon>
        <taxon>Bacilli</taxon>
        <taxon>Bacillales</taxon>
        <taxon>Paenibacillaceae</taxon>
        <taxon>Paenibacillus</taxon>
    </lineage>
</organism>
<evidence type="ECO:0000313" key="2">
    <source>
        <dbReference type="Proteomes" id="UP001254832"/>
    </source>
</evidence>
<dbReference type="RefSeq" id="WP_310141838.1">
    <property type="nucleotide sequence ID" value="NZ_JAVDTR010000009.1"/>
</dbReference>
<accession>A0AAP5H707</accession>